<evidence type="ECO:0000256" key="1">
    <source>
        <dbReference type="SAM" id="Phobius"/>
    </source>
</evidence>
<dbReference type="EMBL" id="FWZT01000018">
    <property type="protein sequence ID" value="SMF57309.1"/>
    <property type="molecule type" value="Genomic_DNA"/>
</dbReference>
<dbReference type="Proteomes" id="UP000192907">
    <property type="component" value="Unassembled WGS sequence"/>
</dbReference>
<dbReference type="OrthoDB" id="6198788at2"/>
<dbReference type="RefSeq" id="WP_132322242.1">
    <property type="nucleotide sequence ID" value="NZ_FWZT01000018.1"/>
</dbReference>
<evidence type="ECO:0000313" key="2">
    <source>
        <dbReference type="EMBL" id="SMF57309.1"/>
    </source>
</evidence>
<name>A0A1Y6CCW3_9BACT</name>
<keyword evidence="3" id="KW-1185">Reference proteome</keyword>
<feature type="transmembrane region" description="Helical" evidence="1">
    <location>
        <begin position="23"/>
        <end position="43"/>
    </location>
</feature>
<evidence type="ECO:0000313" key="3">
    <source>
        <dbReference type="Proteomes" id="UP000192907"/>
    </source>
</evidence>
<dbReference type="AlphaFoldDB" id="A0A1Y6CCW3"/>
<proteinExistence type="predicted"/>
<organism evidence="2 3">
    <name type="scientific">Pseudobacteriovorax antillogorgiicola</name>
    <dbReference type="NCBI Taxonomy" id="1513793"/>
    <lineage>
        <taxon>Bacteria</taxon>
        <taxon>Pseudomonadati</taxon>
        <taxon>Bdellovibrionota</taxon>
        <taxon>Oligoflexia</taxon>
        <taxon>Oligoflexales</taxon>
        <taxon>Pseudobacteriovoracaceae</taxon>
        <taxon>Pseudobacteriovorax</taxon>
    </lineage>
</organism>
<keyword evidence="1" id="KW-0472">Membrane</keyword>
<sequence>MESPDFSKQSTDKAVLAETLQHPLTLGFATIGIFGGAASALFSLGTLPALVGVGGASLAALSWIVNYMFRKEIFAARHIQKLQTMLDEHRRETVRKIETQLKELEGEPGLTTYCQQGAEQFHRSKQRYENLAQILRSKLSTSELTYSRYLGTAEQVYMAVLDNLLQVVHSLQSIKPIDSVYMNERLKILNEIEPKTDADLKEVNTLEDRKNLRDQQIELINQILTNNEEAMTMLDRTAASIALMRAGVSQTEQGLDDAMKDLEDLAKRTTRY</sequence>
<protein>
    <submittedName>
        <fullName evidence="2">Uncharacterized protein</fullName>
    </submittedName>
</protein>
<accession>A0A1Y6CCW3</accession>
<feature type="transmembrane region" description="Helical" evidence="1">
    <location>
        <begin position="49"/>
        <end position="69"/>
    </location>
</feature>
<keyword evidence="1" id="KW-0812">Transmembrane</keyword>
<dbReference type="STRING" id="1513793.SAMN06296036_118127"/>
<gene>
    <name evidence="2" type="ORF">SAMN06296036_118127</name>
</gene>
<reference evidence="3" key="1">
    <citation type="submission" date="2017-04" db="EMBL/GenBank/DDBJ databases">
        <authorList>
            <person name="Varghese N."/>
            <person name="Submissions S."/>
        </authorList>
    </citation>
    <scope>NUCLEOTIDE SEQUENCE [LARGE SCALE GENOMIC DNA]</scope>
    <source>
        <strain evidence="3">RKEM611</strain>
    </source>
</reference>
<keyword evidence="1" id="KW-1133">Transmembrane helix</keyword>